<evidence type="ECO:0000256" key="1">
    <source>
        <dbReference type="ARBA" id="ARBA00004370"/>
    </source>
</evidence>
<dbReference type="InterPro" id="IPR009771">
    <property type="entry name" value="RIC1_C"/>
</dbReference>
<keyword evidence="7" id="KW-1185">Reference proteome</keyword>
<dbReference type="OMA" id="MVYDRAM"/>
<comment type="subcellular location">
    <subcellularLocation>
        <location evidence="1">Membrane</location>
    </subcellularLocation>
</comment>
<feature type="compositionally biased region" description="Polar residues" evidence="4">
    <location>
        <begin position="1029"/>
        <end position="1047"/>
    </location>
</feature>
<evidence type="ECO:0000259" key="5">
    <source>
        <dbReference type="Pfam" id="PF07064"/>
    </source>
</evidence>
<dbReference type="GO" id="GO:0006886">
    <property type="term" value="P:intracellular protein transport"/>
    <property type="evidence" value="ECO:0007669"/>
    <property type="project" value="InterPro"/>
</dbReference>
<dbReference type="GO" id="GO:0000139">
    <property type="term" value="C:Golgi membrane"/>
    <property type="evidence" value="ECO:0007669"/>
    <property type="project" value="TreeGrafter"/>
</dbReference>
<feature type="compositionally biased region" description="Polar residues" evidence="4">
    <location>
        <begin position="1432"/>
        <end position="1446"/>
    </location>
</feature>
<dbReference type="InParanoid" id="A0A7R8UD19"/>
<sequence length="1480" mass="165587">MYFPIGWPKLVDTAIIGAGAGPATTTTIRQICCDRVKILLAVLSDDFLGIWYTKPLVPIAYQRRTHKSLEKEGSNKLLAWKPDSGMIVVATDTGYLKFYSLEVIESQKGVYNQVDPPLQNLRRDSAELFIKEIIPSLLLKPAYTVALYVEVNSIACVSAYQIMVATKSEKIFKIKWNGAEERDYTIDLKRTPFSINQQVSYAVPITEANTFVTCLEYSPLVGGFAITLNDGRAAFLTAPSLKFDPNQVQGIWAPTIEDATCCSVNHKFRLIAFGQKNSQASVYTIEESVGGLELSHKLVLSPKDFPGLPGPVNDMKWTPDGCAIALSWANGGISVWSTFGAMLMCSLGWDYGVHTDLTKHNPLNITQMEWSTEGYQLFLLQKSNPQDMSIENGNVESDHSSAGSGEETRATIDILQLDFVKSTLSVNPCMATHSHILLQGDDKLYISQGNSLEKIYLSSKGFVPGNQTNDLGINNLWKGDDSFEIGKQMNVTSMLGESKHWTVVQLPVAYAATNWPIRYSAIDKDGVNVAVAGRTGLAHYSVTNRKWKLFGNETQEKDFVVTGGLLWWNDFIVMGCFSLVDLCDEIRVYPKECKLDNRFGHRTEVKAPVMLINVFKNQLVVLSADGIVSTFSMTITGNTTVDIRYLYQVDIRNICMHSACVVSINVTNLKHETASKTAAQAASSSETIVLNVSGRILMVIRESNSNPVIPLNSTCLASCVECVWLSTSERSHMKESLWLFCGIHGMRVWLPVLPCEDDVQRTYRHTFMSKRIMLSFSLKVYPLAILFEDVMIVGVENDTVLYTSDSNSHFSIPFSILERKSQVYLHQILRQLIRRNLGYNAWEIARCCTNLPYFPHSLELLLHEVLEDEATSKEPIPDALLPSVLEFIQEFPVYLQTIVQCARKTEIALWHYLFAAAGKPKELFQQCLSVNQLETAASYLIILQNLEPSAVSRQYATLLLDTALENKKWDLAKDLVRFLRAIDPNDVESPRNSFTMSSKFGYPQLSQLISPDAEDLSLILGTMTRGRSFSTTVTPKAQSQNTQQPTQGAKDKTTTALNSGEVQRRKKSMPNTTKEKNSSSAEDFFIEVILQRHARRLLQEKKVEDLGKMSAALDFHLVGWLAREHDRAARIEDFVAVLKQLHADLDWPKPNTELTMDELEVKGQQESPCLSLDCSTKVNNIGAIDSGYSSLPNSIDLNLTNPSDVAKYNLPRTNSISNTIPLALPCINEEYSVAKIDNKTVASSKPTDLNSVCSNETSIFSTDIPLSASTEMYYTVPSIEYRKRRERLVPHKLEVKIRYLLQIFTEANCLEYSLVLSILLLDAASISRITNTAIRSGSLQACRQIRNGLKDITRWSFHECFGYRSFMMKLQPQINLLDQFVIQQESIPALEPEMQPTVSNESTDRPLEARTPTSSSIHLDVENANRNDKCAVQSNDSRVYSETKTSVHPKLSKSASLDESLLSGNRHDEENEKGMNCVVM</sequence>
<dbReference type="SUPFAM" id="SSF50978">
    <property type="entry name" value="WD40 repeat-like"/>
    <property type="match status" value="1"/>
</dbReference>
<feature type="domain" description="RIC1 C-terminal alpha solenoid region" evidence="5">
    <location>
        <begin position="826"/>
        <end position="990"/>
    </location>
</feature>
<proteinExistence type="predicted"/>
<evidence type="ECO:0000313" key="7">
    <source>
        <dbReference type="Proteomes" id="UP000594454"/>
    </source>
</evidence>
<name>A0A7R8UD19_HERIL</name>
<dbReference type="EMBL" id="LR899009">
    <property type="protein sequence ID" value="CAD7077707.1"/>
    <property type="molecule type" value="Genomic_DNA"/>
</dbReference>
<dbReference type="OrthoDB" id="67540at2759"/>
<evidence type="ECO:0000256" key="2">
    <source>
        <dbReference type="ARBA" id="ARBA00023136"/>
    </source>
</evidence>
<feature type="region of interest" description="Disordered" evidence="4">
    <location>
        <begin position="1029"/>
        <end position="1078"/>
    </location>
</feature>
<evidence type="ECO:0000256" key="4">
    <source>
        <dbReference type="SAM" id="MobiDB-lite"/>
    </source>
</evidence>
<dbReference type="GO" id="GO:0042147">
    <property type="term" value="P:retrograde transport, endosome to Golgi"/>
    <property type="evidence" value="ECO:0007669"/>
    <property type="project" value="TreeGrafter"/>
</dbReference>
<protein>
    <recommendedName>
        <fullName evidence="3">Protein RIC1 homolog</fullName>
    </recommendedName>
</protein>
<dbReference type="GO" id="GO:0034066">
    <property type="term" value="C:Ric1-Rgp1 guanyl-nucleotide exchange factor complex"/>
    <property type="evidence" value="ECO:0007669"/>
    <property type="project" value="InterPro"/>
</dbReference>
<reference evidence="6 7" key="1">
    <citation type="submission" date="2020-11" db="EMBL/GenBank/DDBJ databases">
        <authorList>
            <person name="Wallbank WR R."/>
            <person name="Pardo Diaz C."/>
            <person name="Kozak K."/>
            <person name="Martin S."/>
            <person name="Jiggins C."/>
            <person name="Moest M."/>
            <person name="Warren A I."/>
            <person name="Generalovic N T."/>
            <person name="Byers J.R.P. K."/>
            <person name="Montejo-Kovacevich G."/>
            <person name="Yen C E."/>
        </authorList>
    </citation>
    <scope>NUCLEOTIDE SEQUENCE [LARGE SCALE GENOMIC DNA]</scope>
</reference>
<dbReference type="PANTHER" id="PTHR22746:SF10">
    <property type="entry name" value="GUANINE NUCLEOTIDE EXCHANGE FACTOR SUBUNIT RIC1"/>
    <property type="match status" value="1"/>
</dbReference>
<dbReference type="Proteomes" id="UP000594454">
    <property type="component" value="Chromosome 1"/>
</dbReference>
<evidence type="ECO:0000313" key="6">
    <source>
        <dbReference type="EMBL" id="CAD7077707.1"/>
    </source>
</evidence>
<dbReference type="Gene3D" id="2.130.10.10">
    <property type="entry name" value="YVTN repeat-like/Quinoprotein amine dehydrogenase"/>
    <property type="match status" value="1"/>
</dbReference>
<dbReference type="PANTHER" id="PTHR22746">
    <property type="entry name" value="RAB6A-GEF COMPLEX PARTNER PROTEIN 1"/>
    <property type="match status" value="1"/>
</dbReference>
<dbReference type="GO" id="GO:0005829">
    <property type="term" value="C:cytosol"/>
    <property type="evidence" value="ECO:0007669"/>
    <property type="project" value="TreeGrafter"/>
</dbReference>
<dbReference type="InterPro" id="IPR040096">
    <property type="entry name" value="Ric1"/>
</dbReference>
<organism evidence="6 7">
    <name type="scientific">Hermetia illucens</name>
    <name type="common">Black soldier fly</name>
    <dbReference type="NCBI Taxonomy" id="343691"/>
    <lineage>
        <taxon>Eukaryota</taxon>
        <taxon>Metazoa</taxon>
        <taxon>Ecdysozoa</taxon>
        <taxon>Arthropoda</taxon>
        <taxon>Hexapoda</taxon>
        <taxon>Insecta</taxon>
        <taxon>Pterygota</taxon>
        <taxon>Neoptera</taxon>
        <taxon>Endopterygota</taxon>
        <taxon>Diptera</taxon>
        <taxon>Brachycera</taxon>
        <taxon>Stratiomyomorpha</taxon>
        <taxon>Stratiomyidae</taxon>
        <taxon>Hermetiinae</taxon>
        <taxon>Hermetia</taxon>
    </lineage>
</organism>
<evidence type="ECO:0000256" key="3">
    <source>
        <dbReference type="ARBA" id="ARBA00029879"/>
    </source>
</evidence>
<feature type="region of interest" description="Disordered" evidence="4">
    <location>
        <begin position="1391"/>
        <end position="1480"/>
    </location>
</feature>
<dbReference type="Pfam" id="PF07064">
    <property type="entry name" value="RIC1"/>
    <property type="match status" value="1"/>
</dbReference>
<dbReference type="InterPro" id="IPR015943">
    <property type="entry name" value="WD40/YVTN_repeat-like_dom_sf"/>
</dbReference>
<dbReference type="FunCoup" id="A0A7R8UD19">
    <property type="interactions" value="1628"/>
</dbReference>
<dbReference type="Pfam" id="PF25440">
    <property type="entry name" value="Beta-prop_RIC1_2nd"/>
    <property type="match status" value="1"/>
</dbReference>
<dbReference type="InterPro" id="IPR036322">
    <property type="entry name" value="WD40_repeat_dom_sf"/>
</dbReference>
<keyword evidence="2" id="KW-0472">Membrane</keyword>
<gene>
    <name evidence="6" type="ORF">HERILL_LOCUS1029</name>
</gene>
<accession>A0A7R8UD19</accession>
<feature type="compositionally biased region" description="Basic and acidic residues" evidence="4">
    <location>
        <begin position="1419"/>
        <end position="1429"/>
    </location>
</feature>